<reference evidence="1" key="1">
    <citation type="submission" date="2023-04" db="EMBL/GenBank/DDBJ databases">
        <title>A chromosome-level genome assembly of the parasitoid wasp Eretmocerus hayati.</title>
        <authorList>
            <person name="Zhong Y."/>
            <person name="Liu S."/>
            <person name="Liu Y."/>
        </authorList>
    </citation>
    <scope>NUCLEOTIDE SEQUENCE</scope>
    <source>
        <strain evidence="1">ZJU_SS_LIU_2023</strain>
    </source>
</reference>
<organism evidence="1 2">
    <name type="scientific">Eretmocerus hayati</name>
    <dbReference type="NCBI Taxonomy" id="131215"/>
    <lineage>
        <taxon>Eukaryota</taxon>
        <taxon>Metazoa</taxon>
        <taxon>Ecdysozoa</taxon>
        <taxon>Arthropoda</taxon>
        <taxon>Hexapoda</taxon>
        <taxon>Insecta</taxon>
        <taxon>Pterygota</taxon>
        <taxon>Neoptera</taxon>
        <taxon>Endopterygota</taxon>
        <taxon>Hymenoptera</taxon>
        <taxon>Apocrita</taxon>
        <taxon>Proctotrupomorpha</taxon>
        <taxon>Chalcidoidea</taxon>
        <taxon>Aphelinidae</taxon>
        <taxon>Aphelininae</taxon>
        <taxon>Eretmocerus</taxon>
    </lineage>
</organism>
<proteinExistence type="predicted"/>
<evidence type="ECO:0000313" key="1">
    <source>
        <dbReference type="EMBL" id="KAJ8688484.1"/>
    </source>
</evidence>
<name>A0ACC2PYX5_9HYME</name>
<dbReference type="Proteomes" id="UP001239111">
    <property type="component" value="Chromosome 1"/>
</dbReference>
<sequence>MESMERKDAPEMLEEPIKTENIIPNACSGDKRKGAVSPPPHCSICLGQLVNPSFTDSCLHQFCFTCLVEWSKIKTECPLCKQIFKSIIHNVRSERDYDLHHVPAQVTATLDVTADIHISGISGPWDITGQPFMYRTTMGHHRRSFGMIVNASAVARREQIPSIAHQIPSDERRRRVTDPIDYRRTVYRHGVWAIALPDAFGRYRQSSAEYYRNTPTEVNRLIPWLNRELQVLLNNNRAHIAYVLTVITETLTAYDIRSPEFKNIVRPYFGIHTDHFVHEFSTFARSNFDLHGYDQAVSYIPNRGLSNDYVPRAISPALSSSSSSSSDSDVRVLADGLDLTRLLHPMPTSSAVHFRPIDMPGPSTVSQMLRVSLPYTAPDVLTISSTSSSSENECEVVGYVKPRHERTPEIIMLSSSETEEANAAVQPVPVDDVQPEIIEANSESMPSTSSSCGNASNARQTRLRVKVRYGYMNSSSDSDSEANDSDYNPSGHKSRRHKTSRRKASKTTSSRKLHKRKKSTGTTRSRTKAARDRSQSSYCGSEEESLDRLEPSNHPRGRKRYMSRSSETSDVNAKPTKKKKRSKKSSRSKSKKSKKSRYEYSTTCSDRSSSESGSEIDENSKKRSRRRSRETKSTKSSHSVDSDGSECRSSRNSSLASYRSRKNATDDNRSSRRSSIASADGRKNVADEDRQCSSENESAGSRSSFSGDDYEKSKSDKSSASSSKSDASNKSIEHSVGSTGGSKERHRSRSKRKESKKRRRSHS</sequence>
<protein>
    <submittedName>
        <fullName evidence="1">Uncharacterized protein</fullName>
    </submittedName>
</protein>
<keyword evidence="2" id="KW-1185">Reference proteome</keyword>
<gene>
    <name evidence="1" type="ORF">QAD02_024279</name>
</gene>
<dbReference type="EMBL" id="CM056741">
    <property type="protein sequence ID" value="KAJ8688484.1"/>
    <property type="molecule type" value="Genomic_DNA"/>
</dbReference>
<comment type="caution">
    <text evidence="1">The sequence shown here is derived from an EMBL/GenBank/DDBJ whole genome shotgun (WGS) entry which is preliminary data.</text>
</comment>
<accession>A0ACC2PYX5</accession>
<evidence type="ECO:0000313" key="2">
    <source>
        <dbReference type="Proteomes" id="UP001239111"/>
    </source>
</evidence>